<evidence type="ECO:0000313" key="2">
    <source>
        <dbReference type="EMBL" id="QIW98589.1"/>
    </source>
</evidence>
<organism evidence="2 3">
    <name type="scientific">Peltaster fructicola</name>
    <dbReference type="NCBI Taxonomy" id="286661"/>
    <lineage>
        <taxon>Eukaryota</taxon>
        <taxon>Fungi</taxon>
        <taxon>Dikarya</taxon>
        <taxon>Ascomycota</taxon>
        <taxon>Pezizomycotina</taxon>
        <taxon>Dothideomycetes</taxon>
        <taxon>Dothideomycetes incertae sedis</taxon>
        <taxon>Peltaster</taxon>
    </lineage>
</organism>
<feature type="compositionally biased region" description="Pro residues" evidence="1">
    <location>
        <begin position="39"/>
        <end position="51"/>
    </location>
</feature>
<evidence type="ECO:0000256" key="1">
    <source>
        <dbReference type="SAM" id="MobiDB-lite"/>
    </source>
</evidence>
<feature type="compositionally biased region" description="Basic and acidic residues" evidence="1">
    <location>
        <begin position="314"/>
        <end position="338"/>
    </location>
</feature>
<feature type="compositionally biased region" description="Polar residues" evidence="1">
    <location>
        <begin position="1"/>
        <end position="10"/>
    </location>
</feature>
<dbReference type="EMBL" id="CP051141">
    <property type="protein sequence ID" value="QIW98589.1"/>
    <property type="molecule type" value="Genomic_DNA"/>
</dbReference>
<gene>
    <name evidence="2" type="ORF">AMS68_004107</name>
</gene>
<feature type="region of interest" description="Disordered" evidence="1">
    <location>
        <begin position="1"/>
        <end position="238"/>
    </location>
</feature>
<dbReference type="Proteomes" id="UP000503462">
    <property type="component" value="Chromosome 3"/>
</dbReference>
<reference evidence="2 3" key="1">
    <citation type="journal article" date="2016" name="Sci. Rep.">
        <title>Peltaster fructicola genome reveals evolution from an invasive phytopathogen to an ectophytic parasite.</title>
        <authorList>
            <person name="Xu C."/>
            <person name="Chen H."/>
            <person name="Gleason M.L."/>
            <person name="Xu J.R."/>
            <person name="Liu H."/>
            <person name="Zhang R."/>
            <person name="Sun G."/>
        </authorList>
    </citation>
    <scope>NUCLEOTIDE SEQUENCE [LARGE SCALE GENOMIC DNA]</scope>
    <source>
        <strain evidence="2 3">LNHT1506</strain>
    </source>
</reference>
<keyword evidence="3" id="KW-1185">Reference proteome</keyword>
<evidence type="ECO:0000313" key="3">
    <source>
        <dbReference type="Proteomes" id="UP000503462"/>
    </source>
</evidence>
<name>A0A6H0XVW5_9PEZI</name>
<feature type="compositionally biased region" description="Basic and acidic residues" evidence="1">
    <location>
        <begin position="199"/>
        <end position="208"/>
    </location>
</feature>
<dbReference type="AlphaFoldDB" id="A0A6H0XVW5"/>
<accession>A0A6H0XVW5</accession>
<sequence length="389" mass="43497">MDGSHQSPRQASRPYDQQVRRDSLSGPAPAAAAYQHGIPPSPNSSRLPPPSPRDRPPSGYYDPIGEGRAGAEVRAAPYQPHSPTQSRGYEQQPPYMNGHGLPAASYPASQHQPTFPTHAHPISASDPRLPTQPYDPVRSNGMHSSNDQPPPAEPPARSSNPMSMMNILSDDPQKPQAQSPPATPHKSVAGKQSRSQTQVKEEEKHIPDPTKVPLPGSLAAPPRAPLPPQTGPPGLTWRDTEKAYADIQAQEYPDNADDPEFAQSKEQWLVATKKRTLELSIVENKRRKRRRLQLMQKWHDQFAAAADAERSAFIEAHEHEVEQEVRTKELEEDKERKKDQQRKRRREKAIADEKIKRDEAMQSLADVQDEESACVSRGHRASYQEDSRY</sequence>
<feature type="compositionally biased region" description="Pro residues" evidence="1">
    <location>
        <begin position="222"/>
        <end position="231"/>
    </location>
</feature>
<dbReference type="OrthoDB" id="3930001at2759"/>
<protein>
    <submittedName>
        <fullName evidence="2">Uncharacterized protein</fullName>
    </submittedName>
</protein>
<feature type="compositionally biased region" description="Basic and acidic residues" evidence="1">
    <location>
        <begin position="348"/>
        <end position="360"/>
    </location>
</feature>
<feature type="region of interest" description="Disordered" evidence="1">
    <location>
        <begin position="314"/>
        <end position="389"/>
    </location>
</feature>
<proteinExistence type="predicted"/>